<keyword evidence="7" id="KW-1185">Reference proteome</keyword>
<dbReference type="SMART" id="SM00382">
    <property type="entry name" value="AAA"/>
    <property type="match status" value="1"/>
</dbReference>
<keyword evidence="3" id="KW-0547">Nucleotide-binding</keyword>
<dbReference type="InterPro" id="IPR050153">
    <property type="entry name" value="Metal_Ion_Import_ABC"/>
</dbReference>
<dbReference type="InterPro" id="IPR027417">
    <property type="entry name" value="P-loop_NTPase"/>
</dbReference>
<gene>
    <name evidence="6" type="ORF">SAMN04488544_3152</name>
</gene>
<dbReference type="PROSITE" id="PS50893">
    <property type="entry name" value="ABC_TRANSPORTER_2"/>
    <property type="match status" value="1"/>
</dbReference>
<evidence type="ECO:0000256" key="1">
    <source>
        <dbReference type="ARBA" id="ARBA00005417"/>
    </source>
</evidence>
<dbReference type="RefSeq" id="WP_197680465.1">
    <property type="nucleotide sequence ID" value="NZ_LT629799.1"/>
</dbReference>
<evidence type="ECO:0000256" key="4">
    <source>
        <dbReference type="ARBA" id="ARBA00022840"/>
    </source>
</evidence>
<name>A0A1H2N2C5_9ACTN</name>
<dbReference type="AlphaFoldDB" id="A0A1H2N2C5"/>
<dbReference type="STRING" id="546874.SAMN04488544_3152"/>
<proteinExistence type="inferred from homology"/>
<evidence type="ECO:0000313" key="6">
    <source>
        <dbReference type="EMBL" id="SDU99398.1"/>
    </source>
</evidence>
<keyword evidence="4 6" id="KW-0067">ATP-binding</keyword>
<feature type="domain" description="ABC transporter" evidence="5">
    <location>
        <begin position="28"/>
        <end position="261"/>
    </location>
</feature>
<dbReference type="SUPFAM" id="SSF52540">
    <property type="entry name" value="P-loop containing nucleoside triphosphate hydrolases"/>
    <property type="match status" value="1"/>
</dbReference>
<reference evidence="7" key="1">
    <citation type="submission" date="2016-10" db="EMBL/GenBank/DDBJ databases">
        <authorList>
            <person name="Varghese N."/>
            <person name="Submissions S."/>
        </authorList>
    </citation>
    <scope>NUCLEOTIDE SEQUENCE [LARGE SCALE GENOMIC DNA]</scope>
    <source>
        <strain evidence="7">DSM 21743</strain>
    </source>
</reference>
<evidence type="ECO:0000256" key="2">
    <source>
        <dbReference type="ARBA" id="ARBA00022448"/>
    </source>
</evidence>
<dbReference type="Pfam" id="PF00005">
    <property type="entry name" value="ABC_tran"/>
    <property type="match status" value="1"/>
</dbReference>
<comment type="similarity">
    <text evidence="1">Belongs to the ABC transporter superfamily.</text>
</comment>
<dbReference type="EMBL" id="LT629799">
    <property type="protein sequence ID" value="SDU99398.1"/>
    <property type="molecule type" value="Genomic_DNA"/>
</dbReference>
<organism evidence="6 7">
    <name type="scientific">Microlunatus sagamiharensis</name>
    <dbReference type="NCBI Taxonomy" id="546874"/>
    <lineage>
        <taxon>Bacteria</taxon>
        <taxon>Bacillati</taxon>
        <taxon>Actinomycetota</taxon>
        <taxon>Actinomycetes</taxon>
        <taxon>Propionibacteriales</taxon>
        <taxon>Propionibacteriaceae</taxon>
        <taxon>Microlunatus</taxon>
    </lineage>
</organism>
<accession>A0A1H2N2C5</accession>
<dbReference type="InterPro" id="IPR003439">
    <property type="entry name" value="ABC_transporter-like_ATP-bd"/>
</dbReference>
<sequence>MSAAAGMMGPVTAEAAGRTPAELAPPVLAIRDAALGYGDRLLWSGLTLDVRPGQFVAILGPNGSGKTSLLRAVLGTQALTSGSIEILGEPVRRGHRSVGYVPQQHLADRGTPLRARDFLALGIDGTRFGLPLPSRDRRRRVDAMLDTVDARAFGRTRIGSLSGGEQQRLRIGQALIGDSRLLLCDEPLISLDLHQQRAVSDLIDASRRDHDRAVLMITHDVNPVLDMVDTVVYLANGQALVGSVDDVFTSEVLSDLYGTPVEVIRARGRIIVVGLPDHAHEGHEHAPHHDGADH</sequence>
<dbReference type="InterPro" id="IPR003593">
    <property type="entry name" value="AAA+_ATPase"/>
</dbReference>
<dbReference type="PANTHER" id="PTHR42734:SF5">
    <property type="entry name" value="IRON TRANSPORT SYSTEM ATP-BINDING PROTEIN HI_0361-RELATED"/>
    <property type="match status" value="1"/>
</dbReference>
<keyword evidence="2" id="KW-0813">Transport</keyword>
<dbReference type="Gene3D" id="3.40.50.300">
    <property type="entry name" value="P-loop containing nucleotide triphosphate hydrolases"/>
    <property type="match status" value="1"/>
</dbReference>
<dbReference type="GO" id="GO:0005524">
    <property type="term" value="F:ATP binding"/>
    <property type="evidence" value="ECO:0007669"/>
    <property type="project" value="UniProtKB-KW"/>
</dbReference>
<dbReference type="PANTHER" id="PTHR42734">
    <property type="entry name" value="METAL TRANSPORT SYSTEM ATP-BINDING PROTEIN TM_0124-RELATED"/>
    <property type="match status" value="1"/>
</dbReference>
<evidence type="ECO:0000313" key="7">
    <source>
        <dbReference type="Proteomes" id="UP000198825"/>
    </source>
</evidence>
<dbReference type="InterPro" id="IPR017871">
    <property type="entry name" value="ABC_transporter-like_CS"/>
</dbReference>
<dbReference type="PROSITE" id="PS00211">
    <property type="entry name" value="ABC_TRANSPORTER_1"/>
    <property type="match status" value="1"/>
</dbReference>
<dbReference type="GO" id="GO:0016887">
    <property type="term" value="F:ATP hydrolysis activity"/>
    <property type="evidence" value="ECO:0007669"/>
    <property type="project" value="InterPro"/>
</dbReference>
<dbReference type="Proteomes" id="UP000198825">
    <property type="component" value="Chromosome I"/>
</dbReference>
<evidence type="ECO:0000259" key="5">
    <source>
        <dbReference type="PROSITE" id="PS50893"/>
    </source>
</evidence>
<protein>
    <submittedName>
        <fullName evidence="6">Zinc/manganese transport system ATP-binding protein</fullName>
    </submittedName>
</protein>
<evidence type="ECO:0000256" key="3">
    <source>
        <dbReference type="ARBA" id="ARBA00022741"/>
    </source>
</evidence>